<keyword evidence="3 7" id="KW-0133">Cell shape</keyword>
<evidence type="ECO:0000256" key="5">
    <source>
        <dbReference type="ARBA" id="ARBA00023235"/>
    </source>
</evidence>
<dbReference type="PANTHER" id="PTHR21198">
    <property type="entry name" value="GLUTAMATE RACEMASE"/>
    <property type="match status" value="1"/>
</dbReference>
<dbReference type="EC" id="5.1.1.3" evidence="2 7"/>
<dbReference type="RefSeq" id="WP_022636106.1">
    <property type="nucleotide sequence ID" value="NZ_ASJR01000004.1"/>
</dbReference>
<dbReference type="Proteomes" id="UP000017148">
    <property type="component" value="Unassembled WGS sequence"/>
</dbReference>
<dbReference type="EMBL" id="ASJR01000004">
    <property type="protein sequence ID" value="ERP38807.1"/>
    <property type="molecule type" value="Genomic_DNA"/>
</dbReference>
<dbReference type="Gene3D" id="3.40.50.1860">
    <property type="match status" value="2"/>
</dbReference>
<feature type="binding site" evidence="7">
    <location>
        <begin position="43"/>
        <end position="44"/>
    </location>
    <ligand>
        <name>substrate</name>
    </ligand>
</feature>
<dbReference type="InterPro" id="IPR015942">
    <property type="entry name" value="Asp/Glu/hydantoin_racemase"/>
</dbReference>
<name>U7D9Y9_9BACT</name>
<evidence type="ECO:0000256" key="6">
    <source>
        <dbReference type="ARBA" id="ARBA00023316"/>
    </source>
</evidence>
<gene>
    <name evidence="7" type="primary">murI</name>
    <name evidence="8" type="ORF">CALK_0577</name>
</gene>
<evidence type="ECO:0000313" key="8">
    <source>
        <dbReference type="EMBL" id="ERP38807.1"/>
    </source>
</evidence>
<comment type="pathway">
    <text evidence="7">Cell wall biogenesis; peptidoglycan biosynthesis.</text>
</comment>
<evidence type="ECO:0000313" key="9">
    <source>
        <dbReference type="Proteomes" id="UP000017148"/>
    </source>
</evidence>
<keyword evidence="4 7" id="KW-0573">Peptidoglycan synthesis</keyword>
<comment type="caution">
    <text evidence="8">The sequence shown here is derived from an EMBL/GenBank/DDBJ whole genome shotgun (WGS) entry which is preliminary data.</text>
</comment>
<dbReference type="eggNOG" id="COG0796">
    <property type="taxonomic scope" value="Bacteria"/>
</dbReference>
<dbReference type="GO" id="GO:0008881">
    <property type="term" value="F:glutamate racemase activity"/>
    <property type="evidence" value="ECO:0007669"/>
    <property type="project" value="UniProtKB-UniRule"/>
</dbReference>
<dbReference type="SUPFAM" id="SSF53681">
    <property type="entry name" value="Aspartate/glutamate racemase"/>
    <property type="match status" value="2"/>
</dbReference>
<organism evidence="8 9">
    <name type="scientific">Chitinivibrio alkaliphilus ACht1</name>
    <dbReference type="NCBI Taxonomy" id="1313304"/>
    <lineage>
        <taxon>Bacteria</taxon>
        <taxon>Pseudomonadati</taxon>
        <taxon>Fibrobacterota</taxon>
        <taxon>Chitinivibrionia</taxon>
        <taxon>Chitinivibrionales</taxon>
        <taxon>Chitinivibrionaceae</taxon>
        <taxon>Chitinivibrio</taxon>
    </lineage>
</organism>
<keyword evidence="6 7" id="KW-0961">Cell wall biogenesis/degradation</keyword>
<feature type="binding site" evidence="7">
    <location>
        <begin position="11"/>
        <end position="12"/>
    </location>
    <ligand>
        <name>substrate</name>
    </ligand>
</feature>
<dbReference type="FunFam" id="3.40.50.1860:FF:000001">
    <property type="entry name" value="Glutamate racemase"/>
    <property type="match status" value="1"/>
</dbReference>
<accession>U7D9Y9</accession>
<comment type="similarity">
    <text evidence="7">Belongs to the aspartate/glutamate racemases family.</text>
</comment>
<dbReference type="STRING" id="1313304.CALK_0577"/>
<keyword evidence="9" id="KW-1185">Reference proteome</keyword>
<feature type="active site" description="Proton donor/acceptor" evidence="7">
    <location>
        <position position="74"/>
    </location>
</feature>
<dbReference type="InterPro" id="IPR033134">
    <property type="entry name" value="Asp/Glu_racemase_AS_2"/>
</dbReference>
<protein>
    <recommendedName>
        <fullName evidence="2 7">Glutamate racemase</fullName>
        <ecNumber evidence="2 7">5.1.1.3</ecNumber>
    </recommendedName>
</protein>
<feature type="active site" description="Proton donor/acceptor" evidence="7">
    <location>
        <position position="187"/>
    </location>
</feature>
<sequence>MSDSRPIAVFDSGLGGLSVVRELLQLVPGEDIIYFGDTLRCPYGSRSTEAVREFAQEVATYLLSQDVKLFVAACNTVSATALDAIEACVGGMIPVIGVIEPGVKAGMESSSQKCIGVIGTRATIASRAYTNLFYTYDPLITVYEKACPLFVPFVEENILRGKLLEMLIDEYLDELVDRGVDTIVLGCTHYPLLKESIHSVVGGRVSIIDSAWWTAQEVRQMLHTRALFSPKEQGEHLFYVTDITRNFTAVSRSFLGRDVNVKNIDLHRELRKLNKEI</sequence>
<dbReference type="PATRIC" id="fig|1313304.3.peg.553"/>
<feature type="binding site" evidence="7">
    <location>
        <begin position="75"/>
        <end position="76"/>
    </location>
    <ligand>
        <name>substrate</name>
    </ligand>
</feature>
<proteinExistence type="inferred from homology"/>
<dbReference type="OrthoDB" id="9801055at2"/>
<dbReference type="PROSITE" id="PS00924">
    <property type="entry name" value="ASP_GLU_RACEMASE_2"/>
    <property type="match status" value="1"/>
</dbReference>
<keyword evidence="5 7" id="KW-0413">Isomerase</keyword>
<dbReference type="NCBIfam" id="TIGR00067">
    <property type="entry name" value="glut_race"/>
    <property type="match status" value="1"/>
</dbReference>
<evidence type="ECO:0000256" key="2">
    <source>
        <dbReference type="ARBA" id="ARBA00013090"/>
    </source>
</evidence>
<dbReference type="UniPathway" id="UPA00219"/>
<evidence type="ECO:0000256" key="1">
    <source>
        <dbReference type="ARBA" id="ARBA00001602"/>
    </source>
</evidence>
<dbReference type="AlphaFoldDB" id="U7D9Y9"/>
<evidence type="ECO:0000256" key="4">
    <source>
        <dbReference type="ARBA" id="ARBA00022984"/>
    </source>
</evidence>
<reference evidence="8 9" key="1">
    <citation type="journal article" date="2013" name="Environ. Microbiol.">
        <title>Genome analysis of Chitinivibrio alkaliphilus gen. nov., sp. nov., a novel extremely haloalkaliphilic anaerobic chitinolytic bacterium from the candidate phylum Termite Group 3.</title>
        <authorList>
            <person name="Sorokin D.Y."/>
            <person name="Gumerov V.M."/>
            <person name="Rakitin A.L."/>
            <person name="Beletsky A.V."/>
            <person name="Damste J.S."/>
            <person name="Muyzer G."/>
            <person name="Mardanov A.V."/>
            <person name="Ravin N.V."/>
        </authorList>
    </citation>
    <scope>NUCLEOTIDE SEQUENCE [LARGE SCALE GENOMIC DNA]</scope>
    <source>
        <strain evidence="8 9">ACht1</strain>
    </source>
</reference>
<dbReference type="PANTHER" id="PTHR21198:SF2">
    <property type="entry name" value="GLUTAMATE RACEMASE"/>
    <property type="match status" value="1"/>
</dbReference>
<feature type="binding site" evidence="7">
    <location>
        <begin position="188"/>
        <end position="189"/>
    </location>
    <ligand>
        <name>substrate</name>
    </ligand>
</feature>
<dbReference type="HAMAP" id="MF_00258">
    <property type="entry name" value="Glu_racemase"/>
    <property type="match status" value="1"/>
</dbReference>
<dbReference type="Pfam" id="PF01177">
    <property type="entry name" value="Asp_Glu_race"/>
    <property type="match status" value="1"/>
</dbReference>
<comment type="function">
    <text evidence="7">Provides the (R)-glutamate required for cell wall biosynthesis.</text>
</comment>
<dbReference type="GO" id="GO:0009252">
    <property type="term" value="P:peptidoglycan biosynthetic process"/>
    <property type="evidence" value="ECO:0007669"/>
    <property type="project" value="UniProtKB-UniRule"/>
</dbReference>
<dbReference type="InterPro" id="IPR001920">
    <property type="entry name" value="Asp/Glu_race"/>
</dbReference>
<evidence type="ECO:0000256" key="3">
    <source>
        <dbReference type="ARBA" id="ARBA00022960"/>
    </source>
</evidence>
<dbReference type="GO" id="GO:0071555">
    <property type="term" value="P:cell wall organization"/>
    <property type="evidence" value="ECO:0007669"/>
    <property type="project" value="UniProtKB-KW"/>
</dbReference>
<comment type="catalytic activity">
    <reaction evidence="1 7">
        <text>L-glutamate = D-glutamate</text>
        <dbReference type="Rhea" id="RHEA:12813"/>
        <dbReference type="ChEBI" id="CHEBI:29985"/>
        <dbReference type="ChEBI" id="CHEBI:29986"/>
        <dbReference type="EC" id="5.1.1.3"/>
    </reaction>
</comment>
<dbReference type="GO" id="GO:0008360">
    <property type="term" value="P:regulation of cell shape"/>
    <property type="evidence" value="ECO:0007669"/>
    <property type="project" value="UniProtKB-KW"/>
</dbReference>
<evidence type="ECO:0000256" key="7">
    <source>
        <dbReference type="HAMAP-Rule" id="MF_00258"/>
    </source>
</evidence>
<dbReference type="InterPro" id="IPR004391">
    <property type="entry name" value="Glu_race"/>
</dbReference>